<dbReference type="InterPro" id="IPR013785">
    <property type="entry name" value="Aldolase_TIM"/>
</dbReference>
<evidence type="ECO:0000313" key="10">
    <source>
        <dbReference type="EMBL" id="RIJ47457.1"/>
    </source>
</evidence>
<feature type="domain" description="Glycosyl hydrolase family 36 C-terminal" evidence="8">
    <location>
        <begin position="644"/>
        <end position="728"/>
    </location>
</feature>
<accession>A0A399SZQ8</accession>
<dbReference type="CDD" id="cd14791">
    <property type="entry name" value="GH36"/>
    <property type="match status" value="1"/>
</dbReference>
<dbReference type="SUPFAM" id="SSF51445">
    <property type="entry name" value="(Trans)glycosidases"/>
    <property type="match status" value="1"/>
</dbReference>
<dbReference type="InterPro" id="IPR017853">
    <property type="entry name" value="GH"/>
</dbReference>
<gene>
    <name evidence="10" type="ORF">D1614_15230</name>
</gene>
<feature type="active site" description="Proton donor" evidence="6">
    <location>
        <position position="541"/>
    </location>
</feature>
<dbReference type="EMBL" id="QWGR01000008">
    <property type="protein sequence ID" value="RIJ47457.1"/>
    <property type="molecule type" value="Genomic_DNA"/>
</dbReference>
<feature type="binding site" evidence="7">
    <location>
        <position position="541"/>
    </location>
    <ligand>
        <name>substrate</name>
    </ligand>
</feature>
<dbReference type="Proteomes" id="UP000265926">
    <property type="component" value="Unassembled WGS sequence"/>
</dbReference>
<evidence type="ECO:0000256" key="5">
    <source>
        <dbReference type="PIRNR" id="PIRNR005536"/>
    </source>
</evidence>
<feature type="binding site" evidence="7">
    <location>
        <position position="435"/>
    </location>
    <ligand>
        <name>substrate</name>
    </ligand>
</feature>
<feature type="binding site" evidence="7">
    <location>
        <begin position="355"/>
        <end position="356"/>
    </location>
    <ligand>
        <name>substrate</name>
    </ligand>
</feature>
<evidence type="ECO:0000256" key="7">
    <source>
        <dbReference type="PIRSR" id="PIRSR005536-2"/>
    </source>
</evidence>
<evidence type="ECO:0000259" key="8">
    <source>
        <dbReference type="Pfam" id="PF16874"/>
    </source>
</evidence>
<dbReference type="Pfam" id="PF16875">
    <property type="entry name" value="Glyco_hydro_36N"/>
    <property type="match status" value="1"/>
</dbReference>
<dbReference type="InterPro" id="IPR002252">
    <property type="entry name" value="Glyco_hydro_36"/>
</dbReference>
<feature type="domain" description="Glycosyl hydrolase family 36 N-terminal" evidence="9">
    <location>
        <begin position="46"/>
        <end position="275"/>
    </location>
</feature>
<proteinExistence type="inferred from homology"/>
<evidence type="ECO:0000256" key="4">
    <source>
        <dbReference type="ARBA" id="ARBA00023295"/>
    </source>
</evidence>
<comment type="caution">
    <text evidence="10">The sequence shown here is derived from an EMBL/GenBank/DDBJ whole genome shotgun (WGS) entry which is preliminary data.</text>
</comment>
<dbReference type="FunFam" id="3.20.20.70:FF:000118">
    <property type="entry name" value="Alpha-galactosidase"/>
    <property type="match status" value="1"/>
</dbReference>
<dbReference type="Gene3D" id="2.60.40.1180">
    <property type="entry name" value="Golgi alpha-mannosidase II"/>
    <property type="match status" value="1"/>
</dbReference>
<dbReference type="InterPro" id="IPR031704">
    <property type="entry name" value="Glyco_hydro_36_N"/>
</dbReference>
<feature type="binding site" evidence="7">
    <location>
        <position position="188"/>
    </location>
    <ligand>
        <name>substrate</name>
    </ligand>
</feature>
<dbReference type="PROSITE" id="PS00512">
    <property type="entry name" value="ALPHA_GALACTOSIDASE"/>
    <property type="match status" value="1"/>
</dbReference>
<feature type="binding site" evidence="7">
    <location>
        <begin position="469"/>
        <end position="473"/>
    </location>
    <ligand>
        <name>substrate</name>
    </ligand>
</feature>
<dbReference type="Pfam" id="PF02065">
    <property type="entry name" value="Melibiase"/>
    <property type="match status" value="1"/>
</dbReference>
<dbReference type="Gene3D" id="3.20.20.70">
    <property type="entry name" value="Aldolase class I"/>
    <property type="match status" value="1"/>
</dbReference>
<dbReference type="PANTHER" id="PTHR43053:SF3">
    <property type="entry name" value="ALPHA-GALACTOSIDASE C-RELATED"/>
    <property type="match status" value="1"/>
</dbReference>
<comment type="similarity">
    <text evidence="5">Belongs to the glycosyl hydrolase.</text>
</comment>
<dbReference type="OrthoDB" id="9758822at2"/>
<evidence type="ECO:0000256" key="2">
    <source>
        <dbReference type="ARBA" id="ARBA00012755"/>
    </source>
</evidence>
<keyword evidence="11" id="KW-1185">Reference proteome</keyword>
<protein>
    <recommendedName>
        <fullName evidence="2 5">Alpha-galactosidase</fullName>
        <ecNumber evidence="2 5">3.2.1.22</ecNumber>
    </recommendedName>
</protein>
<feature type="active site" description="Nucleophile" evidence="6">
    <location>
        <position position="471"/>
    </location>
</feature>
<dbReference type="PIRSF" id="PIRSF005536">
    <property type="entry name" value="Agal"/>
    <property type="match status" value="1"/>
</dbReference>
<feature type="binding site" evidence="7">
    <location>
        <position position="519"/>
    </location>
    <ligand>
        <name>substrate</name>
    </ligand>
</feature>
<dbReference type="PRINTS" id="PR00743">
    <property type="entry name" value="GLHYDRLASE36"/>
</dbReference>
<reference evidence="10 11" key="1">
    <citation type="submission" date="2018-08" db="EMBL/GenBank/DDBJ databases">
        <title>Pallidiluteibacterium maritimus gen. nov., sp. nov., isolated from coastal sediment.</title>
        <authorList>
            <person name="Zhou L.Y."/>
        </authorList>
    </citation>
    <scope>NUCLEOTIDE SEQUENCE [LARGE SCALE GENOMIC DNA]</scope>
    <source>
        <strain evidence="10 11">XSD2</strain>
    </source>
</reference>
<dbReference type="InterPro" id="IPR038417">
    <property type="entry name" value="Alpga-gal_N_sf"/>
</dbReference>
<dbReference type="InterPro" id="IPR050985">
    <property type="entry name" value="Alpha-glycosidase_related"/>
</dbReference>
<dbReference type="InterPro" id="IPR013780">
    <property type="entry name" value="Glyco_hydro_b"/>
</dbReference>
<dbReference type="Pfam" id="PF16874">
    <property type="entry name" value="Glyco_hydro_36C"/>
    <property type="match status" value="1"/>
</dbReference>
<evidence type="ECO:0000259" key="9">
    <source>
        <dbReference type="Pfam" id="PF16875"/>
    </source>
</evidence>
<evidence type="ECO:0000313" key="11">
    <source>
        <dbReference type="Proteomes" id="UP000265926"/>
    </source>
</evidence>
<name>A0A399SZQ8_9BACT</name>
<organism evidence="10 11">
    <name type="scientific">Maribellus luteus</name>
    <dbReference type="NCBI Taxonomy" id="2305463"/>
    <lineage>
        <taxon>Bacteria</taxon>
        <taxon>Pseudomonadati</taxon>
        <taxon>Bacteroidota</taxon>
        <taxon>Bacteroidia</taxon>
        <taxon>Marinilabiliales</taxon>
        <taxon>Prolixibacteraceae</taxon>
        <taxon>Maribellus</taxon>
    </lineage>
</organism>
<dbReference type="Gene3D" id="2.70.98.60">
    <property type="entry name" value="alpha-galactosidase from lactobacil brevis"/>
    <property type="match status" value="1"/>
</dbReference>
<evidence type="ECO:0000256" key="3">
    <source>
        <dbReference type="ARBA" id="ARBA00022801"/>
    </source>
</evidence>
<dbReference type="GO" id="GO:0016052">
    <property type="term" value="P:carbohydrate catabolic process"/>
    <property type="evidence" value="ECO:0007669"/>
    <property type="project" value="InterPro"/>
</dbReference>
<sequence length="744" mass="84506">MRKIFILLIASVAIAFTGFCNSVKLIKKETKDLSLILSVNKDSVLLFQYFGKKIGAPSPFLQKQSYRRSDYGTDPEAYSTAGGKNFREPALRVTHSNGDLNTELIYLNHSQKTLDDSNVQETVITLRDRKLPLFVYVTIKAFRKENVFSQSVRIENRESSNVVLHNYYSMYLPVKANKYYLNSFAGDWAREMGLEETRLTHGIKSIESKKGMRTTRTENPSFLLSLNAPMDENYGEVIGGALAWSGNYKLNFELDEFDVVNISAGINPYASEYHLSSGESLETPDAIYTYSAEGAGGISRNLHDWARGYGIYDCGSIRPTLLNSWEGAYFTFDEKTITDMVDDAASMGLEMFVLDDGWFGNKYPRNDSKAGLGDWQVNREKLPRGIDYIAKYTVKKGLKFGIWIEPEMVNPKSELAEKHPEWIVKSKGRDMPTIRSQWLLDLSNPEVQNFVYDVFDKVMSQSEDISYIKWDANRHAESVGSDFLPADEQSHFWVNYTLGFYSVLERIREKYPDVIIQACASGGGRVDYGVLKYTQEVWTSDNTDALSRVFIQYGTNLIYPAIVTGSHVSAVPNHQTNNQTPLKFRFDIAMSGRLGMELQPQDMNEKDKEFAKQAIATYKDVRDLVMYGDLYRLASPYDGKGYYSLMYVDKQKQRAVVYGYCINYQGRGLTPKFRLRGLDPKKSYTVKEINNPGKNSVFWGDGMVFTGEYLINEGINPKLQKIYDSAVFSIEEVTLLSPSNMGTN</sequence>
<evidence type="ECO:0000256" key="1">
    <source>
        <dbReference type="ARBA" id="ARBA00001255"/>
    </source>
</evidence>
<dbReference type="RefSeq" id="WP_119438817.1">
    <property type="nucleotide sequence ID" value="NZ_QWGR01000008.1"/>
</dbReference>
<dbReference type="PANTHER" id="PTHR43053">
    <property type="entry name" value="GLYCOSIDASE FAMILY 31"/>
    <property type="match status" value="1"/>
</dbReference>
<dbReference type="GO" id="GO:0004557">
    <property type="term" value="F:alpha-galactosidase activity"/>
    <property type="evidence" value="ECO:0007669"/>
    <property type="project" value="UniProtKB-UniRule"/>
</dbReference>
<keyword evidence="4 5" id="KW-0326">Glycosidase</keyword>
<dbReference type="AlphaFoldDB" id="A0A399SZQ8"/>
<keyword evidence="3 5" id="KW-0378">Hydrolase</keyword>
<evidence type="ECO:0000256" key="6">
    <source>
        <dbReference type="PIRSR" id="PIRSR005536-1"/>
    </source>
</evidence>
<dbReference type="InterPro" id="IPR000111">
    <property type="entry name" value="Glyco_hydro_27/36_CS"/>
</dbReference>
<comment type="catalytic activity">
    <reaction evidence="1 5">
        <text>Hydrolysis of terminal, non-reducing alpha-D-galactose residues in alpha-D-galactosides, including galactose oligosaccharides, galactomannans and galactolipids.</text>
        <dbReference type="EC" id="3.2.1.22"/>
    </reaction>
</comment>
<dbReference type="InterPro" id="IPR031705">
    <property type="entry name" value="Glyco_hydro_36_C"/>
</dbReference>
<dbReference type="EC" id="3.2.1.22" evidence="2 5"/>